<dbReference type="InterPro" id="IPR050905">
    <property type="entry name" value="Plant_NBS-LRR"/>
</dbReference>
<dbReference type="PANTHER" id="PTHR33463">
    <property type="entry name" value="NB-ARC DOMAIN-CONTAINING PROTEIN-RELATED"/>
    <property type="match status" value="1"/>
</dbReference>
<feature type="domain" description="NB-ARC" evidence="6">
    <location>
        <begin position="7"/>
        <end position="81"/>
    </location>
</feature>
<dbReference type="SUPFAM" id="SSF52058">
    <property type="entry name" value="L domain-like"/>
    <property type="match status" value="1"/>
</dbReference>
<evidence type="ECO:0000256" key="1">
    <source>
        <dbReference type="ARBA" id="ARBA00008894"/>
    </source>
</evidence>
<keyword evidence="4" id="KW-0547">Nucleotide-binding</keyword>
<evidence type="ECO:0000313" key="8">
    <source>
        <dbReference type="Proteomes" id="UP000004994"/>
    </source>
</evidence>
<dbReference type="eggNOG" id="KOG4658">
    <property type="taxonomic scope" value="Eukaryota"/>
</dbReference>
<dbReference type="Gramene" id="Solyc10g055120.1.1">
    <property type="protein sequence ID" value="Solyc10g055120.1.1"/>
    <property type="gene ID" value="Solyc10g055120.1"/>
</dbReference>
<comment type="similarity">
    <text evidence="1">Belongs to the disease resistance NB-LRR family.</text>
</comment>
<keyword evidence="3" id="KW-0611">Plant defense</keyword>
<keyword evidence="4" id="KW-0067">ATP-binding</keyword>
<dbReference type="AlphaFoldDB" id="K4D1A5"/>
<name>K4D1A5_SOLLC</name>
<feature type="region of interest" description="Disordered" evidence="5">
    <location>
        <begin position="428"/>
        <end position="461"/>
    </location>
</feature>
<sequence length="461" mass="52270">MLSHGDRLCTRLVDQNSRILIILDDVWKGLDLKRLGIPCERNHKHQREVIFTPCFRSFCEAMGAQKIMEIRMLSEEEGLPLAIITVVGALKNLKTKPSWDCALEQLTSAETRIIPEVPKELYKPLRLKIGKLENARNVVFLLLETLKDCFFLAQGSDKNNMKMHDVLCDVAISIAFEGEHNFMDDFFDGMDKLNVFSLCVYQQYPVLPLSASIQRLSSLRTVCLSNLVLGDISIIGNLVTLEILSIRDSRLVEVPVEIGILTNLIMLELRNECKKIERISAGVLSRIVLLEELHMVVIEYCSYSTLSELKSLSRLTAFTLSKCAEDVIYSNLSLSSKFTWYNLTMNNEPLFSLLEELQLEGLPKLGHFFLTKCALEFLFLRDVKIDDCPEIKTFIQQGVSVSTAGLAWVNYDDRVEVNDLNEWIQHRFNSKEPNASEGTTESDESEVNDGDKSEVVDDSKG</sequence>
<evidence type="ECO:0000256" key="5">
    <source>
        <dbReference type="SAM" id="MobiDB-lite"/>
    </source>
</evidence>
<organism evidence="7">
    <name type="scientific">Solanum lycopersicum</name>
    <name type="common">Tomato</name>
    <name type="synonym">Lycopersicon esculentum</name>
    <dbReference type="NCBI Taxonomy" id="4081"/>
    <lineage>
        <taxon>Eukaryota</taxon>
        <taxon>Viridiplantae</taxon>
        <taxon>Streptophyta</taxon>
        <taxon>Embryophyta</taxon>
        <taxon>Tracheophyta</taxon>
        <taxon>Spermatophyta</taxon>
        <taxon>Magnoliopsida</taxon>
        <taxon>eudicotyledons</taxon>
        <taxon>Gunneridae</taxon>
        <taxon>Pentapetalae</taxon>
        <taxon>asterids</taxon>
        <taxon>lamiids</taxon>
        <taxon>Solanales</taxon>
        <taxon>Solanaceae</taxon>
        <taxon>Solanoideae</taxon>
        <taxon>Solaneae</taxon>
        <taxon>Solanum</taxon>
        <taxon>Solanum subgen. Lycopersicon</taxon>
    </lineage>
</organism>
<dbReference type="GO" id="GO:0005524">
    <property type="term" value="F:ATP binding"/>
    <property type="evidence" value="ECO:0007669"/>
    <property type="project" value="UniProtKB-KW"/>
</dbReference>
<proteinExistence type="inferred from homology"/>
<dbReference type="InterPro" id="IPR002182">
    <property type="entry name" value="NB-ARC"/>
</dbReference>
<dbReference type="SUPFAM" id="SSF52540">
    <property type="entry name" value="P-loop containing nucleoside triphosphate hydrolases"/>
    <property type="match status" value="1"/>
</dbReference>
<evidence type="ECO:0000313" key="7">
    <source>
        <dbReference type="EnsemblPlants" id="Solyc10g055120.1.1"/>
    </source>
</evidence>
<dbReference type="Proteomes" id="UP000004994">
    <property type="component" value="Chromosome 10"/>
</dbReference>
<protein>
    <recommendedName>
        <fullName evidence="6">NB-ARC domain-containing protein</fullName>
    </recommendedName>
</protein>
<dbReference type="InterPro" id="IPR032675">
    <property type="entry name" value="LRR_dom_sf"/>
</dbReference>
<dbReference type="PhylomeDB" id="K4D1A5"/>
<accession>K4D1A5</accession>
<keyword evidence="2" id="KW-0433">Leucine-rich repeat</keyword>
<dbReference type="HOGENOM" id="CLU_593689_0_0_1"/>
<keyword evidence="8" id="KW-1185">Reference proteome</keyword>
<evidence type="ECO:0000256" key="4">
    <source>
        <dbReference type="ARBA" id="ARBA00022840"/>
    </source>
</evidence>
<dbReference type="InterPro" id="IPR027417">
    <property type="entry name" value="P-loop_NTPase"/>
</dbReference>
<dbReference type="InterPro" id="IPR042197">
    <property type="entry name" value="Apaf_helical"/>
</dbReference>
<evidence type="ECO:0000256" key="2">
    <source>
        <dbReference type="ARBA" id="ARBA00022614"/>
    </source>
</evidence>
<reference evidence="7" key="2">
    <citation type="submission" date="2015-06" db="UniProtKB">
        <authorList>
            <consortium name="EnsemblPlants"/>
        </authorList>
    </citation>
    <scope>IDENTIFICATION</scope>
    <source>
        <strain evidence="7">cv. Heinz 1706</strain>
    </source>
</reference>
<dbReference type="Gene3D" id="3.80.10.10">
    <property type="entry name" value="Ribonuclease Inhibitor"/>
    <property type="match status" value="1"/>
</dbReference>
<dbReference type="InParanoid" id="K4D1A5"/>
<evidence type="ECO:0000259" key="6">
    <source>
        <dbReference type="Pfam" id="PF00931"/>
    </source>
</evidence>
<reference evidence="7" key="1">
    <citation type="journal article" date="2012" name="Nature">
        <title>The tomato genome sequence provides insights into fleshy fruit evolution.</title>
        <authorList>
            <consortium name="Tomato Genome Consortium"/>
        </authorList>
    </citation>
    <scope>NUCLEOTIDE SEQUENCE [LARGE SCALE GENOMIC DNA]</scope>
    <source>
        <strain evidence="7">cv. Heinz 1706</strain>
    </source>
</reference>
<dbReference type="Pfam" id="PF00931">
    <property type="entry name" value="NB-ARC"/>
    <property type="match status" value="1"/>
</dbReference>
<feature type="compositionally biased region" description="Basic and acidic residues" evidence="5">
    <location>
        <begin position="449"/>
        <end position="461"/>
    </location>
</feature>
<dbReference type="PaxDb" id="4081-Solyc10g055120.1.1"/>
<dbReference type="EnsemblPlants" id="Solyc10g055120.1.1">
    <property type="protein sequence ID" value="Solyc10g055120.1.1"/>
    <property type="gene ID" value="Solyc10g055120.1"/>
</dbReference>
<dbReference type="GO" id="GO:0043531">
    <property type="term" value="F:ADP binding"/>
    <property type="evidence" value="ECO:0007669"/>
    <property type="project" value="InterPro"/>
</dbReference>
<dbReference type="Gene3D" id="1.10.8.430">
    <property type="entry name" value="Helical domain of apoptotic protease-activating factors"/>
    <property type="match status" value="1"/>
</dbReference>
<dbReference type="STRING" id="4081.K4D1A5"/>
<evidence type="ECO:0000256" key="3">
    <source>
        <dbReference type="ARBA" id="ARBA00022821"/>
    </source>
</evidence>
<dbReference type="GO" id="GO:0006952">
    <property type="term" value="P:defense response"/>
    <property type="evidence" value="ECO:0007669"/>
    <property type="project" value="UniProtKB-KW"/>
</dbReference>
<dbReference type="PANTHER" id="PTHR33463:SF198">
    <property type="entry name" value="RPP4C3"/>
    <property type="match status" value="1"/>
</dbReference>